<sequence>MSGIYRDEAPLRDSGQVVDGAPGPAAGGRVPITVIEPEGYARGGIVVLHESRQFADVLLEMMKSLAGEGWIMVAPNLFHRFDRQKGHGDGAGTVNDRDLAAVGARVSDGPGAVATAVAGGAEVEQVFGADLFADFDACFDWLVGRGVYADTVGVLGFDNAGTAALLVATNRPIGAAVSVAAPGIMEPLTAEATALVDAAPQLQAPWLGLYGNDDPVNPADHVERLRDAAARAAVATLVVSYPGLHHRPDHPGFDMADFEQLPEDEKRLLIDAQTRIFDWFDSHLR</sequence>
<dbReference type="AlphaFoldDB" id="A0A2S6AFI8"/>
<gene>
    <name evidence="3" type="ORF">C5F51_02300</name>
</gene>
<dbReference type="SUPFAM" id="SSF53474">
    <property type="entry name" value="alpha/beta-Hydrolases"/>
    <property type="match status" value="1"/>
</dbReference>
<dbReference type="InterPro" id="IPR029058">
    <property type="entry name" value="AB_hydrolase_fold"/>
</dbReference>
<dbReference type="GeneID" id="66718283"/>
<protein>
    <submittedName>
        <fullName evidence="3">Carboxymethylenebutenolidase</fullName>
    </submittedName>
</protein>
<dbReference type="PANTHER" id="PTHR46623:SF6">
    <property type="entry name" value="ALPHA_BETA-HYDROLASES SUPERFAMILY PROTEIN"/>
    <property type="match status" value="1"/>
</dbReference>
<evidence type="ECO:0000259" key="2">
    <source>
        <dbReference type="Pfam" id="PF01738"/>
    </source>
</evidence>
<feature type="domain" description="Dienelactone hydrolase" evidence="2">
    <location>
        <begin position="35"/>
        <end position="246"/>
    </location>
</feature>
<dbReference type="Pfam" id="PF01738">
    <property type="entry name" value="DLH"/>
    <property type="match status" value="1"/>
</dbReference>
<dbReference type="InterPro" id="IPR002925">
    <property type="entry name" value="Dienelactn_hydro"/>
</dbReference>
<proteinExistence type="predicted"/>
<accession>A0A2S6AFI8</accession>
<keyword evidence="4" id="KW-1185">Reference proteome</keyword>
<evidence type="ECO:0000256" key="1">
    <source>
        <dbReference type="SAM" id="MobiDB-lite"/>
    </source>
</evidence>
<feature type="compositionally biased region" description="Basic and acidic residues" evidence="1">
    <location>
        <begin position="1"/>
        <end position="11"/>
    </location>
</feature>
<dbReference type="GO" id="GO:0016787">
    <property type="term" value="F:hydrolase activity"/>
    <property type="evidence" value="ECO:0007669"/>
    <property type="project" value="InterPro"/>
</dbReference>
<dbReference type="Proteomes" id="UP000238356">
    <property type="component" value="Unassembled WGS sequence"/>
</dbReference>
<feature type="region of interest" description="Disordered" evidence="1">
    <location>
        <begin position="1"/>
        <end position="29"/>
    </location>
</feature>
<dbReference type="InterPro" id="IPR051049">
    <property type="entry name" value="Dienelactone_hydrolase-like"/>
</dbReference>
<organism evidence="3 4">
    <name type="scientific">Nocardia nova</name>
    <dbReference type="NCBI Taxonomy" id="37330"/>
    <lineage>
        <taxon>Bacteria</taxon>
        <taxon>Bacillati</taxon>
        <taxon>Actinomycetota</taxon>
        <taxon>Actinomycetes</taxon>
        <taxon>Mycobacteriales</taxon>
        <taxon>Nocardiaceae</taxon>
        <taxon>Nocardia</taxon>
    </lineage>
</organism>
<evidence type="ECO:0000313" key="3">
    <source>
        <dbReference type="EMBL" id="PPJ33137.1"/>
    </source>
</evidence>
<dbReference type="PANTHER" id="PTHR46623">
    <property type="entry name" value="CARBOXYMETHYLENEBUTENOLIDASE-RELATED"/>
    <property type="match status" value="1"/>
</dbReference>
<reference evidence="3 4" key="1">
    <citation type="submission" date="2018-02" db="EMBL/GenBank/DDBJ databases">
        <title>8 Nocardia nova and 1 Nocardia cyriacigeorgica strain used for evolution to TMP-SMX.</title>
        <authorList>
            <person name="Mehta H."/>
            <person name="Weng J."/>
            <person name="Shamoo Y."/>
        </authorList>
    </citation>
    <scope>NUCLEOTIDE SEQUENCE [LARGE SCALE GENOMIC DNA]</scope>
    <source>
        <strain evidence="3 4">BAA2227</strain>
    </source>
</reference>
<dbReference type="RefSeq" id="WP_063010828.1">
    <property type="nucleotide sequence ID" value="NZ_JADLQW010000014.1"/>
</dbReference>
<feature type="compositionally biased region" description="Low complexity" evidence="1">
    <location>
        <begin position="15"/>
        <end position="29"/>
    </location>
</feature>
<evidence type="ECO:0000313" key="4">
    <source>
        <dbReference type="Proteomes" id="UP000238356"/>
    </source>
</evidence>
<dbReference type="Gene3D" id="3.40.50.1820">
    <property type="entry name" value="alpha/beta hydrolase"/>
    <property type="match status" value="1"/>
</dbReference>
<comment type="caution">
    <text evidence="3">The sequence shown here is derived from an EMBL/GenBank/DDBJ whole genome shotgun (WGS) entry which is preliminary data.</text>
</comment>
<dbReference type="EMBL" id="PSZD01000001">
    <property type="protein sequence ID" value="PPJ33137.1"/>
    <property type="molecule type" value="Genomic_DNA"/>
</dbReference>
<name>A0A2S6AFI8_9NOCA</name>